<protein>
    <submittedName>
        <fullName evidence="1">Uncharacterized protein</fullName>
    </submittedName>
</protein>
<evidence type="ECO:0000313" key="2">
    <source>
        <dbReference type="Proteomes" id="UP001187192"/>
    </source>
</evidence>
<name>A0AA88IXP2_FICCA</name>
<dbReference type="Proteomes" id="UP001187192">
    <property type="component" value="Unassembled WGS sequence"/>
</dbReference>
<reference evidence="1" key="1">
    <citation type="submission" date="2023-07" db="EMBL/GenBank/DDBJ databases">
        <title>draft genome sequence of fig (Ficus carica).</title>
        <authorList>
            <person name="Takahashi T."/>
            <person name="Nishimura K."/>
        </authorList>
    </citation>
    <scope>NUCLEOTIDE SEQUENCE</scope>
</reference>
<sequence length="140" mass="16344">MRCLDLSRDEPIVIDRTRRSVSLVGWLNDMETIFRVCRIEAHFRVVLASRCLAGNARLWWLTFELPDVQRLAWADLRGDISATLQNGMPTQTSPWAIIAKDSGRQCYIPRELDYPKWQALHIIRDRLTPEVKRFVLAPIR</sequence>
<organism evidence="1 2">
    <name type="scientific">Ficus carica</name>
    <name type="common">Common fig</name>
    <dbReference type="NCBI Taxonomy" id="3494"/>
    <lineage>
        <taxon>Eukaryota</taxon>
        <taxon>Viridiplantae</taxon>
        <taxon>Streptophyta</taxon>
        <taxon>Embryophyta</taxon>
        <taxon>Tracheophyta</taxon>
        <taxon>Spermatophyta</taxon>
        <taxon>Magnoliopsida</taxon>
        <taxon>eudicotyledons</taxon>
        <taxon>Gunneridae</taxon>
        <taxon>Pentapetalae</taxon>
        <taxon>rosids</taxon>
        <taxon>fabids</taxon>
        <taxon>Rosales</taxon>
        <taxon>Moraceae</taxon>
        <taxon>Ficeae</taxon>
        <taxon>Ficus</taxon>
    </lineage>
</organism>
<comment type="caution">
    <text evidence="1">The sequence shown here is derived from an EMBL/GenBank/DDBJ whole genome shotgun (WGS) entry which is preliminary data.</text>
</comment>
<gene>
    <name evidence="1" type="ORF">TIFTF001_029180</name>
</gene>
<proteinExistence type="predicted"/>
<dbReference type="AlphaFoldDB" id="A0AA88IXP2"/>
<keyword evidence="2" id="KW-1185">Reference proteome</keyword>
<dbReference type="EMBL" id="BTGU01000095">
    <property type="protein sequence ID" value="GMN60093.1"/>
    <property type="molecule type" value="Genomic_DNA"/>
</dbReference>
<evidence type="ECO:0000313" key="1">
    <source>
        <dbReference type="EMBL" id="GMN60093.1"/>
    </source>
</evidence>
<accession>A0AA88IXP2</accession>